<evidence type="ECO:0000313" key="8">
    <source>
        <dbReference type="EMBL" id="GAA3913694.1"/>
    </source>
</evidence>
<dbReference type="NCBIfam" id="NF033679">
    <property type="entry name" value="DNRLRE_dom"/>
    <property type="match status" value="1"/>
</dbReference>
<name>A0ABP7M508_9ACTN</name>
<dbReference type="Proteomes" id="UP001501000">
    <property type="component" value="Unassembled WGS sequence"/>
</dbReference>
<evidence type="ECO:0000259" key="7">
    <source>
        <dbReference type="Pfam" id="PF24517"/>
    </source>
</evidence>
<evidence type="ECO:0000256" key="5">
    <source>
        <dbReference type="SAM" id="SignalP"/>
    </source>
</evidence>
<feature type="region of interest" description="Disordered" evidence="4">
    <location>
        <begin position="69"/>
        <end position="91"/>
    </location>
</feature>
<comment type="subcellular location">
    <subcellularLocation>
        <location evidence="1">Secreted</location>
    </subcellularLocation>
</comment>
<feature type="domain" description="DUF6973" evidence="6">
    <location>
        <begin position="909"/>
        <end position="1003"/>
    </location>
</feature>
<dbReference type="Pfam" id="PF22322">
    <property type="entry name" value="DUF6973"/>
    <property type="match status" value="1"/>
</dbReference>
<accession>A0ABP7M508</accession>
<dbReference type="InterPro" id="IPR055372">
    <property type="entry name" value="CBM96"/>
</dbReference>
<feature type="compositionally biased region" description="Polar residues" evidence="4">
    <location>
        <begin position="75"/>
        <end position="91"/>
    </location>
</feature>
<evidence type="ECO:0008006" key="10">
    <source>
        <dbReference type="Google" id="ProtNLM"/>
    </source>
</evidence>
<reference evidence="9" key="1">
    <citation type="journal article" date="2019" name="Int. J. Syst. Evol. Microbiol.">
        <title>The Global Catalogue of Microorganisms (GCM) 10K type strain sequencing project: providing services to taxonomists for standard genome sequencing and annotation.</title>
        <authorList>
            <consortium name="The Broad Institute Genomics Platform"/>
            <consortium name="The Broad Institute Genome Sequencing Center for Infectious Disease"/>
            <person name="Wu L."/>
            <person name="Ma J."/>
        </authorList>
    </citation>
    <scope>NUCLEOTIDE SEQUENCE [LARGE SCALE GENOMIC DNA]</scope>
    <source>
        <strain evidence="9">JCM 16956</strain>
    </source>
</reference>
<gene>
    <name evidence="8" type="ORF">GCM10022244_24470</name>
</gene>
<dbReference type="Gene3D" id="2.60.40.10">
    <property type="entry name" value="Immunoglobulins"/>
    <property type="match status" value="1"/>
</dbReference>
<organism evidence="8 9">
    <name type="scientific">Streptomyces gulbargensis</name>
    <dbReference type="NCBI Taxonomy" id="364901"/>
    <lineage>
        <taxon>Bacteria</taxon>
        <taxon>Bacillati</taxon>
        <taxon>Actinomycetota</taxon>
        <taxon>Actinomycetes</taxon>
        <taxon>Kitasatosporales</taxon>
        <taxon>Streptomycetaceae</taxon>
        <taxon>Streptomyces</taxon>
    </lineage>
</organism>
<dbReference type="InterPro" id="IPR054246">
    <property type="entry name" value="DUF6973"/>
</dbReference>
<evidence type="ECO:0000256" key="1">
    <source>
        <dbReference type="ARBA" id="ARBA00004613"/>
    </source>
</evidence>
<dbReference type="RefSeq" id="WP_345281639.1">
    <property type="nucleotide sequence ID" value="NZ_BAABAJ010000006.1"/>
</dbReference>
<evidence type="ECO:0000256" key="2">
    <source>
        <dbReference type="ARBA" id="ARBA00022525"/>
    </source>
</evidence>
<evidence type="ECO:0000313" key="9">
    <source>
        <dbReference type="Proteomes" id="UP001501000"/>
    </source>
</evidence>
<protein>
    <recommendedName>
        <fullName evidence="10">DNRLRE domain-containing protein</fullName>
    </recommendedName>
</protein>
<evidence type="ECO:0000256" key="4">
    <source>
        <dbReference type="SAM" id="MobiDB-lite"/>
    </source>
</evidence>
<feature type="domain" description="Carbohydrate-binding module family 96" evidence="7">
    <location>
        <begin position="293"/>
        <end position="442"/>
    </location>
</feature>
<evidence type="ECO:0000259" key="6">
    <source>
        <dbReference type="Pfam" id="PF22322"/>
    </source>
</evidence>
<feature type="chain" id="PRO_5045831515" description="DNRLRE domain-containing protein" evidence="5">
    <location>
        <begin position="27"/>
        <end position="1035"/>
    </location>
</feature>
<keyword evidence="9" id="KW-1185">Reference proteome</keyword>
<keyword evidence="2" id="KW-0964">Secreted</keyword>
<feature type="signal peptide" evidence="5">
    <location>
        <begin position="1"/>
        <end position="26"/>
    </location>
</feature>
<proteinExistence type="predicted"/>
<keyword evidence="3 5" id="KW-0732">Signal</keyword>
<comment type="caution">
    <text evidence="8">The sequence shown here is derived from an EMBL/GenBank/DDBJ whole genome shotgun (WGS) entry which is preliminary data.</text>
</comment>
<dbReference type="Pfam" id="PF24517">
    <property type="entry name" value="CBM96"/>
    <property type="match status" value="1"/>
</dbReference>
<evidence type="ECO:0000256" key="3">
    <source>
        <dbReference type="ARBA" id="ARBA00022729"/>
    </source>
</evidence>
<feature type="region of interest" description="Disordered" evidence="4">
    <location>
        <begin position="992"/>
        <end position="1014"/>
    </location>
</feature>
<sequence length="1035" mass="109392">MRRAVRLASVSTVAALTLSIQLPAIAVEETPVGAASSGVGTTTTERAEAPDLASARLAAALRGQRIEALSERTETSSTWANPNGTLTTETASGPVRVKEGGEWKQLDTSLVDTGERLEPEVALADVKLSDGGAEDFAAVSRGTQTFGLDWSATKSLPAPRVDGDTAVYPDVVPDGDLHVTALPQGFTESLILNERPTKPVELRLPITLKGLNLEKEPSGHLRLEDAKGALVASAPAPRMWGMGTDPRSGDPTHSQEIETSIEQGSGRAVLVLRPSMEFLTDPDVVYPVNIDPTTTLAASTDTWLATNYPDSQRGSTELKAGTYDGGTTKARSYVKFDVAKYAGKQILDTEFRLHSYWSSSCATTGSGVAVRRITANWDPSAVTWGAQPATTADGAVVSHAAYGFSSACPANFMRWDVDAIVQAWAAGQPNHGLQVSAVDETDSLSWRRFRSANYVDGSQGPTEPTLVVTYNTKPNLASPVSPADAVVTADTTPTLTGQATDPDGDSVRLTFEVWNAAGTTKVTSGVSAFVPSGKPGTWTPGALAPGAYKWRIAVYDGKLWNGGWSVWRNLTVDTSVPAAPSVTSATYPADGLWHGGAGTPGSFTVTDPQGKAVTAEYSLDGGAPSTVALTAGKATVTLTPAVDGTHVLTARVRNAAGTWSDPAEYTFRSGRISGTLTPAFINQIAETHFSDLLHPEEEQTEPEDRPVDAEYPEIDDTPAGYQEQVDPEVVETEESVLAAGVVELPATAGQEIVGTSADGASQTSVTMPAGAAATAGLSETGVIVYPNTQTDADTLAIRTGQNAVETFHLLRSASAAKSYVYSLQLRPGQTATQGADNVIIVADELGNLTFITAPIARDAGGAVIPVKLTLSGSEVTASLAPAAGQELAYPVLMDPGFGFGNTTPAERSYCFWNPIDCTAAYDAANKAFKQAQDWYPDSTLFQGTGDSFRHCYWNARMEIRLSTTDAYEFATRHESTSSGVDKQMDLKNNAIGREIGRKRTGQNSAGTKARDDCRSAQRNGKLWIIKSNKLVRSNQ</sequence>
<dbReference type="EMBL" id="BAABAJ010000006">
    <property type="protein sequence ID" value="GAA3913694.1"/>
    <property type="molecule type" value="Genomic_DNA"/>
</dbReference>
<dbReference type="InterPro" id="IPR013783">
    <property type="entry name" value="Ig-like_fold"/>
</dbReference>